<feature type="compositionally biased region" description="Polar residues" evidence="1">
    <location>
        <begin position="53"/>
        <end position="62"/>
    </location>
</feature>
<sequence length="450" mass="48507">MSSQDKEDSIWKQKPEVSNVWGASLPTTGAAWNSKNNDEYAALFQGVASNGASKSESFQNWGNKGEGDKLNNTSSFGLSSTSSDLWYSTYDPFKKNWGEVDYASVTSSSSLDIKKVWDNQLHKSTDAVASLSSQQQLSGGNSESEEGVKNDSTCKVESSSVATSTSNHGITKSSSAILSSDNLPNEDVERSQPDGAEGNKEELIARMVNTTDCWGKIKINQETPWQMETHIIGQTHNSLPDANLLMPPGSVIGSDAQKFEMSNLISNPWSTASLPDHNFLAANNTGSNNWGSTVSSPFVNQSSNPAFFAVNNEWTSDDASHWNGTSQSGCDLTNPNMWAGSSKDGGPMWTNNNMLNPLNNNNSSLWQPDGDKNFWGSGSSVNPGDVGLAGPWQGTSKLTADKGLSIGGGNVNQPLKSVGMWNESSSNNRQMDFGVWNQPRDQLVLSFLLN</sequence>
<dbReference type="AlphaFoldDB" id="T1F1U2"/>
<feature type="region of interest" description="Disordered" evidence="1">
    <location>
        <begin position="128"/>
        <end position="201"/>
    </location>
</feature>
<dbReference type="RefSeq" id="XP_009013431.1">
    <property type="nucleotide sequence ID" value="XM_009015183.1"/>
</dbReference>
<dbReference type="CTD" id="20202792"/>
<feature type="compositionally biased region" description="Polar residues" evidence="1">
    <location>
        <begin position="155"/>
        <end position="183"/>
    </location>
</feature>
<keyword evidence="4" id="KW-1185">Reference proteome</keyword>
<dbReference type="HOGENOM" id="CLU_608714_0_0_1"/>
<organism evidence="3 4">
    <name type="scientific">Helobdella robusta</name>
    <name type="common">Californian leech</name>
    <dbReference type="NCBI Taxonomy" id="6412"/>
    <lineage>
        <taxon>Eukaryota</taxon>
        <taxon>Metazoa</taxon>
        <taxon>Spiralia</taxon>
        <taxon>Lophotrochozoa</taxon>
        <taxon>Annelida</taxon>
        <taxon>Clitellata</taxon>
        <taxon>Hirudinea</taxon>
        <taxon>Rhynchobdellida</taxon>
        <taxon>Glossiphoniidae</taxon>
        <taxon>Helobdella</taxon>
    </lineage>
</organism>
<feature type="compositionally biased region" description="Low complexity" evidence="1">
    <location>
        <begin position="70"/>
        <end position="83"/>
    </location>
</feature>
<dbReference type="InParanoid" id="T1F1U2"/>
<dbReference type="KEGG" id="hro:HELRODRAFT_169358"/>
<feature type="compositionally biased region" description="Low complexity" evidence="1">
    <location>
        <begin position="130"/>
        <end position="142"/>
    </location>
</feature>
<feature type="compositionally biased region" description="Basic and acidic residues" evidence="1">
    <location>
        <begin position="187"/>
        <end position="201"/>
    </location>
</feature>
<reference evidence="3" key="3">
    <citation type="submission" date="2015-06" db="UniProtKB">
        <authorList>
            <consortium name="EnsemblMetazoa"/>
        </authorList>
    </citation>
    <scope>IDENTIFICATION</scope>
</reference>
<dbReference type="GeneID" id="20202792"/>
<gene>
    <name evidence="3" type="primary">20202792</name>
    <name evidence="2" type="ORF">HELRODRAFT_169358</name>
</gene>
<evidence type="ECO:0000313" key="4">
    <source>
        <dbReference type="Proteomes" id="UP000015101"/>
    </source>
</evidence>
<proteinExistence type="predicted"/>
<feature type="region of interest" description="Disordered" evidence="1">
    <location>
        <begin position="53"/>
        <end position="85"/>
    </location>
</feature>
<dbReference type="EnsemblMetazoa" id="HelroT169358">
    <property type="protein sequence ID" value="HelroP169358"/>
    <property type="gene ID" value="HelroG169358"/>
</dbReference>
<reference evidence="4" key="1">
    <citation type="submission" date="2012-12" db="EMBL/GenBank/DDBJ databases">
        <authorList>
            <person name="Hellsten U."/>
            <person name="Grimwood J."/>
            <person name="Chapman J.A."/>
            <person name="Shapiro H."/>
            <person name="Aerts A."/>
            <person name="Otillar R.P."/>
            <person name="Terry A.Y."/>
            <person name="Boore J.L."/>
            <person name="Simakov O."/>
            <person name="Marletaz F."/>
            <person name="Cho S.-J."/>
            <person name="Edsinger-Gonzales E."/>
            <person name="Havlak P."/>
            <person name="Kuo D.-H."/>
            <person name="Larsson T."/>
            <person name="Lv J."/>
            <person name="Arendt D."/>
            <person name="Savage R."/>
            <person name="Osoegawa K."/>
            <person name="de Jong P."/>
            <person name="Lindberg D.R."/>
            <person name="Seaver E.C."/>
            <person name="Weisblat D.A."/>
            <person name="Putnam N.H."/>
            <person name="Grigoriev I.V."/>
            <person name="Rokhsar D.S."/>
        </authorList>
    </citation>
    <scope>NUCLEOTIDE SEQUENCE</scope>
</reference>
<name>T1F1U2_HELRO</name>
<protein>
    <submittedName>
        <fullName evidence="2 3">Uncharacterized protein</fullName>
    </submittedName>
</protein>
<evidence type="ECO:0000313" key="2">
    <source>
        <dbReference type="EMBL" id="ESO08501.1"/>
    </source>
</evidence>
<evidence type="ECO:0000256" key="1">
    <source>
        <dbReference type="SAM" id="MobiDB-lite"/>
    </source>
</evidence>
<accession>T1F1U2</accession>
<dbReference type="Proteomes" id="UP000015101">
    <property type="component" value="Unassembled WGS sequence"/>
</dbReference>
<dbReference type="EMBL" id="AMQM01003271">
    <property type="status" value="NOT_ANNOTATED_CDS"/>
    <property type="molecule type" value="Genomic_DNA"/>
</dbReference>
<reference evidence="2 4" key="2">
    <citation type="journal article" date="2013" name="Nature">
        <title>Insights into bilaterian evolution from three spiralian genomes.</title>
        <authorList>
            <person name="Simakov O."/>
            <person name="Marletaz F."/>
            <person name="Cho S.J."/>
            <person name="Edsinger-Gonzales E."/>
            <person name="Havlak P."/>
            <person name="Hellsten U."/>
            <person name="Kuo D.H."/>
            <person name="Larsson T."/>
            <person name="Lv J."/>
            <person name="Arendt D."/>
            <person name="Savage R."/>
            <person name="Osoegawa K."/>
            <person name="de Jong P."/>
            <person name="Grimwood J."/>
            <person name="Chapman J.A."/>
            <person name="Shapiro H."/>
            <person name="Aerts A."/>
            <person name="Otillar R.P."/>
            <person name="Terry A.Y."/>
            <person name="Boore J.L."/>
            <person name="Grigoriev I.V."/>
            <person name="Lindberg D.R."/>
            <person name="Seaver E.C."/>
            <person name="Weisblat D.A."/>
            <person name="Putnam N.H."/>
            <person name="Rokhsar D.S."/>
        </authorList>
    </citation>
    <scope>NUCLEOTIDE SEQUENCE</scope>
</reference>
<evidence type="ECO:0000313" key="3">
    <source>
        <dbReference type="EnsemblMetazoa" id="HelroP169358"/>
    </source>
</evidence>
<dbReference type="EMBL" id="KB096080">
    <property type="protein sequence ID" value="ESO08501.1"/>
    <property type="molecule type" value="Genomic_DNA"/>
</dbReference>